<dbReference type="EMBL" id="CP036275">
    <property type="protein sequence ID" value="QDU39960.1"/>
    <property type="molecule type" value="Genomic_DNA"/>
</dbReference>
<evidence type="ECO:0000313" key="5">
    <source>
        <dbReference type="Proteomes" id="UP000320496"/>
    </source>
</evidence>
<dbReference type="RefSeq" id="WP_145371088.1">
    <property type="nucleotide sequence ID" value="NZ_CP036275.1"/>
</dbReference>
<dbReference type="Pfam" id="PF00571">
    <property type="entry name" value="CBS"/>
    <property type="match status" value="4"/>
</dbReference>
<dbReference type="InterPro" id="IPR051257">
    <property type="entry name" value="Diverse_CBS-Domain"/>
</dbReference>
<evidence type="ECO:0000313" key="4">
    <source>
        <dbReference type="EMBL" id="QDU39960.1"/>
    </source>
</evidence>
<evidence type="ECO:0000256" key="2">
    <source>
        <dbReference type="PROSITE-ProRule" id="PRU00703"/>
    </source>
</evidence>
<feature type="domain" description="CBS" evidence="3">
    <location>
        <begin position="11"/>
        <end position="70"/>
    </location>
</feature>
<keyword evidence="1 2" id="KW-0129">CBS domain</keyword>
<feature type="domain" description="CBS" evidence="3">
    <location>
        <begin position="240"/>
        <end position="295"/>
    </location>
</feature>
<dbReference type="PANTHER" id="PTHR43080:SF26">
    <property type="entry name" value="REGULATORY PROTEIN"/>
    <property type="match status" value="1"/>
</dbReference>
<accession>A0A517ZBZ4</accession>
<dbReference type="InterPro" id="IPR046342">
    <property type="entry name" value="CBS_dom_sf"/>
</dbReference>
<protein>
    <submittedName>
        <fullName evidence="4">CBS domain protein</fullName>
    </submittedName>
</protein>
<dbReference type="KEGG" id="mri:Mal4_43140"/>
<dbReference type="Gene3D" id="3.10.580.10">
    <property type="entry name" value="CBS-domain"/>
    <property type="match status" value="3"/>
</dbReference>
<reference evidence="4 5" key="1">
    <citation type="submission" date="2019-02" db="EMBL/GenBank/DDBJ databases">
        <title>Deep-cultivation of Planctomycetes and their phenomic and genomic characterization uncovers novel biology.</title>
        <authorList>
            <person name="Wiegand S."/>
            <person name="Jogler M."/>
            <person name="Boedeker C."/>
            <person name="Pinto D."/>
            <person name="Vollmers J."/>
            <person name="Rivas-Marin E."/>
            <person name="Kohn T."/>
            <person name="Peeters S.H."/>
            <person name="Heuer A."/>
            <person name="Rast P."/>
            <person name="Oberbeckmann S."/>
            <person name="Bunk B."/>
            <person name="Jeske O."/>
            <person name="Meyerdierks A."/>
            <person name="Storesund J.E."/>
            <person name="Kallscheuer N."/>
            <person name="Luecker S."/>
            <person name="Lage O.M."/>
            <person name="Pohl T."/>
            <person name="Merkel B.J."/>
            <person name="Hornburger P."/>
            <person name="Mueller R.-W."/>
            <person name="Bruemmer F."/>
            <person name="Labrenz M."/>
            <person name="Spormann A.M."/>
            <person name="Op den Camp H."/>
            <person name="Overmann J."/>
            <person name="Amann R."/>
            <person name="Jetten M.S.M."/>
            <person name="Mascher T."/>
            <person name="Medema M.H."/>
            <person name="Devos D.P."/>
            <person name="Kaster A.-K."/>
            <person name="Ovreas L."/>
            <person name="Rohde M."/>
            <person name="Galperin M.Y."/>
            <person name="Jogler C."/>
        </authorList>
    </citation>
    <scope>NUCLEOTIDE SEQUENCE [LARGE SCALE GENOMIC DNA]</scope>
    <source>
        <strain evidence="4 5">Mal4</strain>
    </source>
</reference>
<dbReference type="SMART" id="SM00116">
    <property type="entry name" value="CBS"/>
    <property type="match status" value="4"/>
</dbReference>
<dbReference type="SUPFAM" id="SSF54631">
    <property type="entry name" value="CBS-domain pair"/>
    <property type="match status" value="3"/>
</dbReference>
<gene>
    <name evidence="4" type="ORF">Mal4_43140</name>
</gene>
<evidence type="ECO:0000259" key="3">
    <source>
        <dbReference type="PROSITE" id="PS51371"/>
    </source>
</evidence>
<dbReference type="Proteomes" id="UP000320496">
    <property type="component" value="Chromosome"/>
</dbReference>
<name>A0A517ZBZ4_9PLAN</name>
<proteinExistence type="predicted"/>
<feature type="domain" description="CBS" evidence="3">
    <location>
        <begin position="84"/>
        <end position="142"/>
    </location>
</feature>
<organism evidence="4 5">
    <name type="scientific">Maioricimonas rarisocia</name>
    <dbReference type="NCBI Taxonomy" id="2528026"/>
    <lineage>
        <taxon>Bacteria</taxon>
        <taxon>Pseudomonadati</taxon>
        <taxon>Planctomycetota</taxon>
        <taxon>Planctomycetia</taxon>
        <taxon>Planctomycetales</taxon>
        <taxon>Planctomycetaceae</taxon>
        <taxon>Maioricimonas</taxon>
    </lineage>
</organism>
<dbReference type="PROSITE" id="PS51371">
    <property type="entry name" value="CBS"/>
    <property type="match status" value="3"/>
</dbReference>
<dbReference type="PANTHER" id="PTHR43080">
    <property type="entry name" value="CBS DOMAIN-CONTAINING PROTEIN CBSX3, MITOCHONDRIAL"/>
    <property type="match status" value="1"/>
</dbReference>
<dbReference type="OrthoDB" id="9790355at2"/>
<dbReference type="InterPro" id="IPR000644">
    <property type="entry name" value="CBS_dom"/>
</dbReference>
<sequence length="318" mass="35055">MSTPRLAADVMVTRLVTLGPDVPVIEGIARLLKSNITGAPVHDGTRNYLGVFSEKCCLNVLSLAVEHADEVHSTAPKCCAKDFMARKLMTLRPEMDVFDAIGLLLKNRISGAPVVDSSGNFLGVFSEKTSMRVVIESAYAQLPTAEVGAFMNDDPHRNVDEKTDLPTIVHLFLSTPYRRLVVLRGKRPVGQISRRDALRAGFPLLGKLAAHEEKLDAAHEGTGLESLADRPTTAPLSAFMDRNARTVVEDDDMLSLANVFLQTNYRRLPVLRERRLMGQISRRDLLKAAHQMMAVPSTRESNLLYLSSLTPREEAPIS</sequence>
<evidence type="ECO:0000256" key="1">
    <source>
        <dbReference type="ARBA" id="ARBA00023122"/>
    </source>
</evidence>
<keyword evidence="5" id="KW-1185">Reference proteome</keyword>
<dbReference type="AlphaFoldDB" id="A0A517ZBZ4"/>